<accession>A0ABQ8VS12</accession>
<keyword evidence="3" id="KW-1185">Reference proteome</keyword>
<name>A0ABQ8VS12_9AGAR</name>
<feature type="region of interest" description="Disordered" evidence="1">
    <location>
        <begin position="104"/>
        <end position="132"/>
    </location>
</feature>
<proteinExistence type="predicted"/>
<comment type="caution">
    <text evidence="2">The sequence shown here is derived from an EMBL/GenBank/DDBJ whole genome shotgun (WGS) entry which is preliminary data.</text>
</comment>
<gene>
    <name evidence="2" type="ORF">C8R41DRAFT_915814</name>
</gene>
<protein>
    <submittedName>
        <fullName evidence="2">Uncharacterized protein</fullName>
    </submittedName>
</protein>
<evidence type="ECO:0000256" key="1">
    <source>
        <dbReference type="SAM" id="MobiDB-lite"/>
    </source>
</evidence>
<organism evidence="2 3">
    <name type="scientific">Lentinula lateritia</name>
    <dbReference type="NCBI Taxonomy" id="40482"/>
    <lineage>
        <taxon>Eukaryota</taxon>
        <taxon>Fungi</taxon>
        <taxon>Dikarya</taxon>
        <taxon>Basidiomycota</taxon>
        <taxon>Agaricomycotina</taxon>
        <taxon>Agaricomycetes</taxon>
        <taxon>Agaricomycetidae</taxon>
        <taxon>Agaricales</taxon>
        <taxon>Marasmiineae</taxon>
        <taxon>Omphalotaceae</taxon>
        <taxon>Lentinula</taxon>
    </lineage>
</organism>
<sequence length="324" mass="36325">MTEPDNFISVYDEKSNPVDIPYPFVNGLPMHPSKVIKLHNKGKFFFRCAHGMICEAWYIGLNSANEHRGCAFMRCPKQINHRCGLYVKLNDIYSPLLRIHRSKASHQMESYPSPPQSRKRPSSSTKLPDTPTKRFKKIQTQIAPSSVPAPFPVKLNSPSIDYPPGSYFLLPPFEDNGCILPEASDDEIVSYFTELCDATVGPKGAVIYDETKQSQGTFSLTSIDIEILIKQLRGAIFNPKTRMEELERHELRLNQQELRLKLKAFKGAGVGPDNQMIGPPDPAFFATVGSSKEDPIDVDYVETCADCSQEIDAALHKELCLGIF</sequence>
<evidence type="ECO:0000313" key="2">
    <source>
        <dbReference type="EMBL" id="KAJ4499161.1"/>
    </source>
</evidence>
<dbReference type="EMBL" id="JANVFT010000012">
    <property type="protein sequence ID" value="KAJ4499161.1"/>
    <property type="molecule type" value="Genomic_DNA"/>
</dbReference>
<reference evidence="2" key="1">
    <citation type="submission" date="2022-08" db="EMBL/GenBank/DDBJ databases">
        <title>A Global Phylogenomic Analysis of the Shiitake Genus Lentinula.</title>
        <authorList>
            <consortium name="DOE Joint Genome Institute"/>
            <person name="Sierra-Patev S."/>
            <person name="Min B."/>
            <person name="Naranjo-Ortiz M."/>
            <person name="Looney B."/>
            <person name="Konkel Z."/>
            <person name="Slot J.C."/>
            <person name="Sakamoto Y."/>
            <person name="Steenwyk J.L."/>
            <person name="Rokas A."/>
            <person name="Carro J."/>
            <person name="Camarero S."/>
            <person name="Ferreira P."/>
            <person name="Molpeceres G."/>
            <person name="Ruiz-Duenas F.J."/>
            <person name="Serrano A."/>
            <person name="Henrissat B."/>
            <person name="Drula E."/>
            <person name="Hughes K.W."/>
            <person name="Mata J.L."/>
            <person name="Ishikawa N.K."/>
            <person name="Vargas-Isla R."/>
            <person name="Ushijima S."/>
            <person name="Smith C.A."/>
            <person name="Ahrendt S."/>
            <person name="Andreopoulos W."/>
            <person name="He G."/>
            <person name="Labutti K."/>
            <person name="Lipzen A."/>
            <person name="Ng V."/>
            <person name="Riley R."/>
            <person name="Sandor L."/>
            <person name="Barry K."/>
            <person name="Martinez A.T."/>
            <person name="Xiao Y."/>
            <person name="Gibbons J.G."/>
            <person name="Terashima K."/>
            <person name="Grigoriev I.V."/>
            <person name="Hibbett D.S."/>
        </authorList>
    </citation>
    <scope>NUCLEOTIDE SEQUENCE</scope>
    <source>
        <strain evidence="2">RHP3577 ss4</strain>
    </source>
</reference>
<evidence type="ECO:0000313" key="3">
    <source>
        <dbReference type="Proteomes" id="UP001150217"/>
    </source>
</evidence>
<dbReference type="Proteomes" id="UP001150217">
    <property type="component" value="Unassembled WGS sequence"/>
</dbReference>